<feature type="region of interest" description="Disordered" evidence="1">
    <location>
        <begin position="436"/>
        <end position="458"/>
    </location>
</feature>
<feature type="region of interest" description="Disordered" evidence="1">
    <location>
        <begin position="567"/>
        <end position="598"/>
    </location>
</feature>
<feature type="region of interest" description="Disordered" evidence="1">
    <location>
        <begin position="71"/>
        <end position="103"/>
    </location>
</feature>
<feature type="compositionally biased region" description="Basic and acidic residues" evidence="1">
    <location>
        <begin position="90"/>
        <end position="103"/>
    </location>
</feature>
<sequence length="1182" mass="129435">MSLSTIVGESPTKVTSLSSSSHLVADLDTFLAKAPTVTSPTAPIPQMSAPVDKSDSSHTFTYQVSVTKTARHKKGNVVRSRSIKRVPSQKRSEHGQSVSRDEVARDNIPSMEMLLEILATVVSRAPDQWAPIHLIDFFKQSRGHTIQELLKKLPTTASQYMMFLTLKISSTWIETFIILRAKGMPASNTSTSDSLYGSSSIMEQPSVPVNLKALRNEARCVVSRKLAAYIFLRPPETDVGAPFLQGVELKDPSGMASSSQRSQVTTVIEADAITALEVLIRAYENLSRRRKAGRGATESRKTSVYPTRKSSLASLKRTLTLTPADIPSLSLPPWRKSAPGDPKTMKSNPQGGQPSVARTFLRRQEHHARETPITDSESSMTISEVAPFEVATVNTIQRSSNDSKLSISACIPHPVSAMLAVPVIEATYNPEQLVVPSHPAGSDSETDATPNTFPWSTETPHYPTEECLSFGSQFNSDLLVRAAAAAYNYRSSYRQCLSNEQSQQRPRRSRSKARTCGAIIAQGSTGGMGEFGPISSHHSLPISAPETKSLGMSSTLCFGKAELSEEENFDKTEATTGLSDNISTMNLQDEDEPDEPLKPPPLQKVDVVLAKGADLPPAGALDSSAATPSIDNTTTVTSPKPVMPLKIKSAESKNVKRHRPPPFVLETASLANSLRSPQSPPLTHTMVMPFSVKMTTNPDTQVGATAGSTSTLKRSIVGQMPHASTEVQQQENLTQDIRNIESPSPKKGRQLWTKSSLLLKPRSSSKTDLSVGLTTGNAVSNPNNSSSPIGTPKSLKITNQSELFLNSITNETSDSVMDVTMSSKTRRHMQSRSQDFTRAQRSIDGVVVSNGKSIRHVRSGASLRSSTKAISMPLPEVSSPVLRSPANSAALKASPSVDEISSKTTPSWPSFLWRNPFQPSSPSQTGNESSELLKQRNSPEEPSSPSPPSSVYPDLRRKKSIHEKLFGKWSKKMPSFSSPLSSPQLSSGTLEYAPCNRYSASSFSACGSSATSPTLQHDHGHTREPHWYRLTNETGDSNYDRMNASLSKVRKKGKEIKAISPREKRDSKTGDVSRQDEIWERILDIAMDNSSNTLKPENEEPYTRSKLEALWIDDENDFDGDYEEEEDNDDCDESDDDRFDFETGGYEITNSRRSERESKSEAYICRVMEQWQVWSIAHAAII</sequence>
<feature type="region of interest" description="Disordered" evidence="1">
    <location>
        <begin position="1116"/>
        <end position="1159"/>
    </location>
</feature>
<feature type="compositionally biased region" description="Polar residues" evidence="1">
    <location>
        <begin position="624"/>
        <end position="638"/>
    </location>
</feature>
<feature type="compositionally biased region" description="Polar residues" evidence="1">
    <location>
        <begin position="447"/>
        <end position="458"/>
    </location>
</feature>
<evidence type="ECO:0000313" key="2">
    <source>
        <dbReference type="EMBL" id="KAG0011612.1"/>
    </source>
</evidence>
<feature type="region of interest" description="Disordered" evidence="1">
    <location>
        <begin position="289"/>
        <end position="309"/>
    </location>
</feature>
<feature type="region of interest" description="Disordered" evidence="1">
    <location>
        <begin position="1046"/>
        <end position="1073"/>
    </location>
</feature>
<dbReference type="OrthoDB" id="2419989at2759"/>
<reference evidence="2" key="1">
    <citation type="journal article" date="2020" name="Fungal Divers.">
        <title>Resolving the Mortierellaceae phylogeny through synthesis of multi-gene phylogenetics and phylogenomics.</title>
        <authorList>
            <person name="Vandepol N."/>
            <person name="Liber J."/>
            <person name="Desiro A."/>
            <person name="Na H."/>
            <person name="Kennedy M."/>
            <person name="Barry K."/>
            <person name="Grigoriev I.V."/>
            <person name="Miller A.N."/>
            <person name="O'Donnell K."/>
            <person name="Stajich J.E."/>
            <person name="Bonito G."/>
        </authorList>
    </citation>
    <scope>NUCLEOTIDE SEQUENCE</scope>
    <source>
        <strain evidence="2">NRRL 2769</strain>
    </source>
</reference>
<proteinExistence type="predicted"/>
<feature type="compositionally biased region" description="Basic and acidic residues" evidence="1">
    <location>
        <begin position="1055"/>
        <end position="1073"/>
    </location>
</feature>
<accession>A0A9P6SYI6</accession>
<dbReference type="Proteomes" id="UP000703661">
    <property type="component" value="Unassembled WGS sequence"/>
</dbReference>
<dbReference type="AlphaFoldDB" id="A0A9P6SYI6"/>
<feature type="region of interest" description="Disordered" evidence="1">
    <location>
        <begin position="766"/>
        <end position="793"/>
    </location>
</feature>
<feature type="compositionally biased region" description="Basic residues" evidence="1">
    <location>
        <begin position="71"/>
        <end position="88"/>
    </location>
</feature>
<gene>
    <name evidence="2" type="ORF">BGZ80_000557</name>
</gene>
<comment type="caution">
    <text evidence="2">The sequence shown here is derived from an EMBL/GenBank/DDBJ whole genome shotgun (WGS) entry which is preliminary data.</text>
</comment>
<evidence type="ECO:0000313" key="3">
    <source>
        <dbReference type="Proteomes" id="UP000703661"/>
    </source>
</evidence>
<dbReference type="EMBL" id="JAAAID010001116">
    <property type="protein sequence ID" value="KAG0011612.1"/>
    <property type="molecule type" value="Genomic_DNA"/>
</dbReference>
<name>A0A9P6SYI6_9FUNG</name>
<feature type="compositionally biased region" description="Basic and acidic residues" evidence="1">
    <location>
        <begin position="1150"/>
        <end position="1159"/>
    </location>
</feature>
<organism evidence="2 3">
    <name type="scientific">Entomortierella chlamydospora</name>
    <dbReference type="NCBI Taxonomy" id="101097"/>
    <lineage>
        <taxon>Eukaryota</taxon>
        <taxon>Fungi</taxon>
        <taxon>Fungi incertae sedis</taxon>
        <taxon>Mucoromycota</taxon>
        <taxon>Mortierellomycotina</taxon>
        <taxon>Mortierellomycetes</taxon>
        <taxon>Mortierellales</taxon>
        <taxon>Mortierellaceae</taxon>
        <taxon>Entomortierella</taxon>
    </lineage>
</organism>
<feature type="compositionally biased region" description="Polar residues" evidence="1">
    <location>
        <begin position="574"/>
        <end position="586"/>
    </location>
</feature>
<feature type="region of interest" description="Disordered" evidence="1">
    <location>
        <begin position="619"/>
        <end position="640"/>
    </location>
</feature>
<protein>
    <submittedName>
        <fullName evidence="2">Uncharacterized protein</fullName>
    </submittedName>
</protein>
<feature type="compositionally biased region" description="Polar residues" evidence="1">
    <location>
        <begin position="917"/>
        <end position="930"/>
    </location>
</feature>
<evidence type="ECO:0000256" key="1">
    <source>
        <dbReference type="SAM" id="MobiDB-lite"/>
    </source>
</evidence>
<keyword evidence="3" id="KW-1185">Reference proteome</keyword>
<feature type="region of interest" description="Disordered" evidence="1">
    <location>
        <begin position="911"/>
        <end position="957"/>
    </location>
</feature>
<feature type="compositionally biased region" description="Acidic residues" evidence="1">
    <location>
        <begin position="1116"/>
        <end position="1139"/>
    </location>
</feature>
<feature type="region of interest" description="Disordered" evidence="1">
    <location>
        <begin position="326"/>
        <end position="356"/>
    </location>
</feature>